<dbReference type="EMBL" id="PUIO01000052">
    <property type="protein sequence ID" value="PQP17950.1"/>
    <property type="molecule type" value="Genomic_DNA"/>
</dbReference>
<evidence type="ECO:0000313" key="2">
    <source>
        <dbReference type="Proteomes" id="UP000239290"/>
    </source>
</evidence>
<dbReference type="Proteomes" id="UP000239290">
    <property type="component" value="Unassembled WGS sequence"/>
</dbReference>
<evidence type="ECO:0000313" key="1">
    <source>
        <dbReference type="EMBL" id="PQP17950.1"/>
    </source>
</evidence>
<gene>
    <name evidence="1" type="ORF">C5613_33235</name>
</gene>
<sequence>MSIANHALGEADLVIRRGIAHLLIVIDPTRTDYAPDGYSRRLRDRAVAHREQGGRVLALGTSPPPR</sequence>
<accession>A0A2S8IT66</accession>
<protein>
    <submittedName>
        <fullName evidence="1">Uncharacterized protein</fullName>
    </submittedName>
</protein>
<reference evidence="2" key="1">
    <citation type="submission" date="2018-02" db="EMBL/GenBank/DDBJ databases">
        <title>Draft genome sequencing of Rhodococcus opacus KU647198.</title>
        <authorList>
            <person name="Zheng B.-X."/>
        </authorList>
    </citation>
    <scope>NUCLEOTIDE SEQUENCE [LARGE SCALE GENOMIC DNA]</scope>
    <source>
        <strain evidence="2">04-OD7</strain>
    </source>
</reference>
<proteinExistence type="predicted"/>
<name>A0A2S8IT66_RHOOP</name>
<organism evidence="1 2">
    <name type="scientific">Rhodococcus opacus</name>
    <name type="common">Nocardia opaca</name>
    <dbReference type="NCBI Taxonomy" id="37919"/>
    <lineage>
        <taxon>Bacteria</taxon>
        <taxon>Bacillati</taxon>
        <taxon>Actinomycetota</taxon>
        <taxon>Actinomycetes</taxon>
        <taxon>Mycobacteriales</taxon>
        <taxon>Nocardiaceae</taxon>
        <taxon>Rhodococcus</taxon>
    </lineage>
</organism>
<comment type="caution">
    <text evidence="1">The sequence shown here is derived from an EMBL/GenBank/DDBJ whole genome shotgun (WGS) entry which is preliminary data.</text>
</comment>
<dbReference type="AlphaFoldDB" id="A0A2S8IT66"/>